<dbReference type="InterPro" id="IPR000719">
    <property type="entry name" value="Prot_kinase_dom"/>
</dbReference>
<dbReference type="STRING" id="486041.B0CVU0"/>
<name>B0CVU0_LACBS</name>
<evidence type="ECO:0000313" key="3">
    <source>
        <dbReference type="EMBL" id="EDR13804.1"/>
    </source>
</evidence>
<evidence type="ECO:0000313" key="4">
    <source>
        <dbReference type="Proteomes" id="UP000001194"/>
    </source>
</evidence>
<feature type="compositionally biased region" description="Basic residues" evidence="1">
    <location>
        <begin position="311"/>
        <end position="321"/>
    </location>
</feature>
<sequence length="321" mass="36577">GSIFRATHLHTRQIVALKVQYVKHECPTNRYERHLYPLLQGGKGMPKLWASGVQGEWDFLAIDLLGASLDSLYRKSGKDIMDLRSVCSIAMQLISRLEFMHARGVLHRDIQLGNCVVGLPPNERTIYMIDFGFSKRYIDPYTNRHIPDSNAKRDFIGNYCSVNVHSVVPSRRDDLEAAALMLIHLLTPRGLSWTRNGVPKSSEAHNRLKAEKRAAQPEDLCRGMPVEFEDFLRYCRRLKFKDRPDYSQWIEAFRALAVEEGFPASEDFVWPPPSVSNQSTPRNVLLLITPFSDQRKSAPSSPCSDGSCQKGRLRRHPQRSG</sequence>
<dbReference type="Proteomes" id="UP000001194">
    <property type="component" value="Unassembled WGS sequence"/>
</dbReference>
<dbReference type="InterPro" id="IPR011009">
    <property type="entry name" value="Kinase-like_dom_sf"/>
</dbReference>
<dbReference type="GeneID" id="6071175"/>
<dbReference type="InterPro" id="IPR050235">
    <property type="entry name" value="CK1_Ser-Thr_kinase"/>
</dbReference>
<dbReference type="Pfam" id="PF00069">
    <property type="entry name" value="Pkinase"/>
    <property type="match status" value="1"/>
</dbReference>
<reference evidence="3 4" key="1">
    <citation type="journal article" date="2008" name="Nature">
        <title>The genome of Laccaria bicolor provides insights into mycorrhizal symbiosis.</title>
        <authorList>
            <person name="Martin F."/>
            <person name="Aerts A."/>
            <person name="Ahren D."/>
            <person name="Brun A."/>
            <person name="Danchin E.G.J."/>
            <person name="Duchaussoy F."/>
            <person name="Gibon J."/>
            <person name="Kohler A."/>
            <person name="Lindquist E."/>
            <person name="Pereda V."/>
            <person name="Salamov A."/>
            <person name="Shapiro H.J."/>
            <person name="Wuyts J."/>
            <person name="Blaudez D."/>
            <person name="Buee M."/>
            <person name="Brokstein P."/>
            <person name="Canbaeck B."/>
            <person name="Cohen D."/>
            <person name="Courty P.E."/>
            <person name="Coutinho P.M."/>
            <person name="Delaruelle C."/>
            <person name="Detter J.C."/>
            <person name="Deveau A."/>
            <person name="DiFazio S."/>
            <person name="Duplessis S."/>
            <person name="Fraissinet-Tachet L."/>
            <person name="Lucic E."/>
            <person name="Frey-Klett P."/>
            <person name="Fourrey C."/>
            <person name="Feussner I."/>
            <person name="Gay G."/>
            <person name="Grimwood J."/>
            <person name="Hoegger P.J."/>
            <person name="Jain P."/>
            <person name="Kilaru S."/>
            <person name="Labbe J."/>
            <person name="Lin Y.C."/>
            <person name="Legue V."/>
            <person name="Le Tacon F."/>
            <person name="Marmeisse R."/>
            <person name="Melayah D."/>
            <person name="Montanini B."/>
            <person name="Muratet M."/>
            <person name="Nehls U."/>
            <person name="Niculita-Hirzel H."/>
            <person name="Oudot-Le Secq M.P."/>
            <person name="Peter M."/>
            <person name="Quesneville H."/>
            <person name="Rajashekar B."/>
            <person name="Reich M."/>
            <person name="Rouhier N."/>
            <person name="Schmutz J."/>
            <person name="Yin T."/>
            <person name="Chalot M."/>
            <person name="Henrissat B."/>
            <person name="Kuees U."/>
            <person name="Lucas S."/>
            <person name="Van de Peer Y."/>
            <person name="Podila G.K."/>
            <person name="Polle A."/>
            <person name="Pukkila P.J."/>
            <person name="Richardson P.M."/>
            <person name="Rouze P."/>
            <person name="Sanders I.R."/>
            <person name="Stajich J.E."/>
            <person name="Tunlid A."/>
            <person name="Tuskan G."/>
            <person name="Grigoriev I.V."/>
        </authorList>
    </citation>
    <scope>NUCLEOTIDE SEQUENCE [LARGE SCALE GENOMIC DNA]</scope>
    <source>
        <strain evidence="4">S238N-H82 / ATCC MYA-4686</strain>
    </source>
</reference>
<gene>
    <name evidence="3" type="ORF">LACBIDRAFT_245192</name>
</gene>
<dbReference type="InParanoid" id="B0CVU0"/>
<dbReference type="KEGG" id="lbc:LACBIDRAFT_245192"/>
<organism evidence="4">
    <name type="scientific">Laccaria bicolor (strain S238N-H82 / ATCC MYA-4686)</name>
    <name type="common">Bicoloured deceiver</name>
    <name type="synonym">Laccaria laccata var. bicolor</name>
    <dbReference type="NCBI Taxonomy" id="486041"/>
    <lineage>
        <taxon>Eukaryota</taxon>
        <taxon>Fungi</taxon>
        <taxon>Dikarya</taxon>
        <taxon>Basidiomycota</taxon>
        <taxon>Agaricomycotina</taxon>
        <taxon>Agaricomycetes</taxon>
        <taxon>Agaricomycetidae</taxon>
        <taxon>Agaricales</taxon>
        <taxon>Agaricineae</taxon>
        <taxon>Hydnangiaceae</taxon>
        <taxon>Laccaria</taxon>
    </lineage>
</organism>
<dbReference type="Gene3D" id="1.10.510.10">
    <property type="entry name" value="Transferase(Phosphotransferase) domain 1"/>
    <property type="match status" value="1"/>
</dbReference>
<dbReference type="AlphaFoldDB" id="B0CVU0"/>
<dbReference type="RefSeq" id="XP_001876302.1">
    <property type="nucleotide sequence ID" value="XM_001876267.1"/>
</dbReference>
<feature type="domain" description="Protein kinase" evidence="2">
    <location>
        <begin position="1"/>
        <end position="262"/>
    </location>
</feature>
<proteinExistence type="predicted"/>
<dbReference type="EMBL" id="DS547093">
    <property type="protein sequence ID" value="EDR13804.1"/>
    <property type="molecule type" value="Genomic_DNA"/>
</dbReference>
<feature type="region of interest" description="Disordered" evidence="1">
    <location>
        <begin position="290"/>
        <end position="321"/>
    </location>
</feature>
<accession>B0CVU0</accession>
<evidence type="ECO:0000256" key="1">
    <source>
        <dbReference type="SAM" id="MobiDB-lite"/>
    </source>
</evidence>
<dbReference type="CDD" id="cd14016">
    <property type="entry name" value="STKc_CK1"/>
    <property type="match status" value="1"/>
</dbReference>
<dbReference type="SUPFAM" id="SSF56112">
    <property type="entry name" value="Protein kinase-like (PK-like)"/>
    <property type="match status" value="1"/>
</dbReference>
<dbReference type="HOGENOM" id="CLU_019279_2_0_1"/>
<keyword evidence="4" id="KW-1185">Reference proteome</keyword>
<protein>
    <submittedName>
        <fullName evidence="3">Predicted protein</fullName>
    </submittedName>
</protein>
<feature type="non-terminal residue" evidence="3">
    <location>
        <position position="1"/>
    </location>
</feature>
<dbReference type="PANTHER" id="PTHR11909">
    <property type="entry name" value="CASEIN KINASE-RELATED"/>
    <property type="match status" value="1"/>
</dbReference>
<dbReference type="PROSITE" id="PS50011">
    <property type="entry name" value="PROTEIN_KINASE_DOM"/>
    <property type="match status" value="1"/>
</dbReference>
<dbReference type="OrthoDB" id="5979581at2759"/>
<dbReference type="GO" id="GO:0005524">
    <property type="term" value="F:ATP binding"/>
    <property type="evidence" value="ECO:0007669"/>
    <property type="project" value="InterPro"/>
</dbReference>
<evidence type="ECO:0000259" key="2">
    <source>
        <dbReference type="PROSITE" id="PS50011"/>
    </source>
</evidence>
<feature type="compositionally biased region" description="Polar residues" evidence="1">
    <location>
        <begin position="297"/>
        <end position="307"/>
    </location>
</feature>
<dbReference type="SMART" id="SM00220">
    <property type="entry name" value="S_TKc"/>
    <property type="match status" value="1"/>
</dbReference>
<dbReference type="GO" id="GO:0004672">
    <property type="term" value="F:protein kinase activity"/>
    <property type="evidence" value="ECO:0007669"/>
    <property type="project" value="InterPro"/>
</dbReference>